<dbReference type="EMBL" id="SPNV01000008">
    <property type="protein sequence ID" value="KAF5866484.1"/>
    <property type="molecule type" value="Genomic_DNA"/>
</dbReference>
<evidence type="ECO:0000259" key="3">
    <source>
        <dbReference type="Pfam" id="PF14832"/>
    </source>
</evidence>
<feature type="region of interest" description="Disordered" evidence="1">
    <location>
        <begin position="176"/>
        <end position="195"/>
    </location>
</feature>
<gene>
    <name evidence="4" type="ORF">ETB97_012038</name>
</gene>
<keyword evidence="5" id="KW-1185">Reference proteome</keyword>
<dbReference type="InterPro" id="IPR014347">
    <property type="entry name" value="Tautomerase/MIF_sf"/>
</dbReference>
<feature type="domain" description="Tautomerase cis-CaaD-like" evidence="3">
    <location>
        <begin position="1"/>
        <end position="135"/>
    </location>
</feature>
<dbReference type="AlphaFoldDB" id="A0A8H6AEQ5"/>
<organism evidence="4 5">
    <name type="scientific">Petromyces alliaceus</name>
    <name type="common">Aspergillus alliaceus</name>
    <dbReference type="NCBI Taxonomy" id="209559"/>
    <lineage>
        <taxon>Eukaryota</taxon>
        <taxon>Fungi</taxon>
        <taxon>Dikarya</taxon>
        <taxon>Ascomycota</taxon>
        <taxon>Pezizomycotina</taxon>
        <taxon>Eurotiomycetes</taxon>
        <taxon>Eurotiomycetidae</taxon>
        <taxon>Eurotiales</taxon>
        <taxon>Aspergillaceae</taxon>
        <taxon>Aspergillus</taxon>
        <taxon>Aspergillus subgen. Circumdati</taxon>
    </lineage>
</organism>
<dbReference type="Gene3D" id="3.30.429.10">
    <property type="entry name" value="Macrophage Migration Inhibitory Factor"/>
    <property type="match status" value="1"/>
</dbReference>
<dbReference type="Gene3D" id="1.20.5.170">
    <property type="match status" value="1"/>
</dbReference>
<dbReference type="SUPFAM" id="SSF55331">
    <property type="entry name" value="Tautomerase/MIF"/>
    <property type="match status" value="1"/>
</dbReference>
<dbReference type="GO" id="GO:0003700">
    <property type="term" value="F:DNA-binding transcription factor activity"/>
    <property type="evidence" value="ECO:0007669"/>
    <property type="project" value="InterPro"/>
</dbReference>
<dbReference type="InterPro" id="IPR046347">
    <property type="entry name" value="bZIP_sf"/>
</dbReference>
<dbReference type="CDD" id="cd14688">
    <property type="entry name" value="bZIP_YAP"/>
    <property type="match status" value="1"/>
</dbReference>
<feature type="region of interest" description="Disordered" evidence="1">
    <location>
        <begin position="408"/>
        <end position="436"/>
    </location>
</feature>
<dbReference type="Pfam" id="PF00170">
    <property type="entry name" value="bZIP_1"/>
    <property type="match status" value="1"/>
</dbReference>
<dbReference type="PANTHER" id="PTHR40618">
    <property type="entry name" value="B-ZIP TRANSCRIPTION FACTOR (EUROFUNG)-RELATED"/>
    <property type="match status" value="1"/>
</dbReference>
<evidence type="ECO:0000313" key="4">
    <source>
        <dbReference type="EMBL" id="KAF5866484.1"/>
    </source>
</evidence>
<dbReference type="PANTHER" id="PTHR40618:SF1">
    <property type="entry name" value="B-ZIP TRANSCRIPTION FACTOR (EUROFUNG)"/>
    <property type="match status" value="1"/>
</dbReference>
<accession>A0A8H6AEQ5</accession>
<evidence type="ECO:0000313" key="5">
    <source>
        <dbReference type="Proteomes" id="UP000541154"/>
    </source>
</evidence>
<comment type="caution">
    <text evidence="4">The sequence shown here is derived from an EMBL/GenBank/DDBJ whole genome shotgun (WGS) entry which is preliminary data.</text>
</comment>
<protein>
    <recommendedName>
        <fullName evidence="6">Tautomerase cis-CaaD-like domain-containing protein</fullName>
    </recommendedName>
</protein>
<proteinExistence type="predicted"/>
<feature type="domain" description="BZIP" evidence="2">
    <location>
        <begin position="190"/>
        <end position="241"/>
    </location>
</feature>
<dbReference type="InterPro" id="IPR004827">
    <property type="entry name" value="bZIP"/>
</dbReference>
<dbReference type="Pfam" id="PF14832">
    <property type="entry name" value="Tautomerase_3"/>
    <property type="match status" value="1"/>
</dbReference>
<dbReference type="InterPro" id="IPR028116">
    <property type="entry name" value="Cis-CaaD-like"/>
</dbReference>
<evidence type="ECO:0008006" key="6">
    <source>
        <dbReference type="Google" id="ProtNLM"/>
    </source>
</evidence>
<dbReference type="Proteomes" id="UP000541154">
    <property type="component" value="Unassembled WGS sequence"/>
</dbReference>
<evidence type="ECO:0000259" key="2">
    <source>
        <dbReference type="Pfam" id="PF00170"/>
    </source>
</evidence>
<reference evidence="4 5" key="1">
    <citation type="submission" date="2019-04" db="EMBL/GenBank/DDBJ databases">
        <title>Aspergillus burnettii sp. nov., novel species from soil in southeast Queensland.</title>
        <authorList>
            <person name="Gilchrist C.L.M."/>
            <person name="Pitt J.I."/>
            <person name="Lange L."/>
            <person name="Lacey H.J."/>
            <person name="Vuong D."/>
            <person name="Midgley D.J."/>
            <person name="Greenfield P."/>
            <person name="Bradbury M."/>
            <person name="Lacey E."/>
            <person name="Busk P.K."/>
            <person name="Pilgaard B."/>
            <person name="Chooi Y.H."/>
            <person name="Piggott A.M."/>
        </authorList>
    </citation>
    <scope>NUCLEOTIDE SEQUENCE [LARGE SCALE GENOMIC DNA]</scope>
    <source>
        <strain evidence="4 5">FRR 5400</strain>
    </source>
</reference>
<evidence type="ECO:0000256" key="1">
    <source>
        <dbReference type="SAM" id="MobiDB-lite"/>
    </source>
</evidence>
<dbReference type="SUPFAM" id="SSF57959">
    <property type="entry name" value="Leucine zipper domain"/>
    <property type="match status" value="1"/>
</dbReference>
<sequence>MPRWTFELAPDTLTREEKALLAQQITKLYTTYGIPAFWVNVFFHENGEGNFYSGGQYPPNAIFFHLDHAASKIDSEELRREFISKVNEIVRPILDPKGIKWEYNIYEHPRDNWRINGIIPPMEYPEVLKEWVEKNAPIPYKDTVRDYKLRTDFEVHYTDITQETEGERTVHIRARKRGRPQKAIGASLEKDKKEKRRAQIRLAQRAYRSRKDADTESLNQRVAQLETAAQTMSEAVITLSDILLESGVLTSHPKLAEHLGETVHICLALTKDTSDEHNQETPRESQLPSPADVSLALSECEKLDRIPRLDPSPFHLSYYPSSLFMFKPGDVAVMEVPQFIEQLRIACLYEGSLMLNNPSIPPEALRRPFRLLLSLFTRETITSIFNNALQARLHRKLPTNFKQVPFVHPSAAGDSNPQTPGPGQAPDRRPIDFHPQSGGHGLLSDFSAQTQKELDGDWLDVQDLERHLLERDVRLCVIPPKDSVKSSSKLVVNVKALIVALVNKGMCLGHSPGFRRSDVEEALNSSTWRNA</sequence>
<name>A0A8H6AEQ5_PETAA</name>